<evidence type="ECO:0000256" key="1">
    <source>
        <dbReference type="SAM" id="MobiDB-lite"/>
    </source>
</evidence>
<keyword evidence="2" id="KW-0812">Transmembrane</keyword>
<reference evidence="3 4" key="1">
    <citation type="submission" date="2024-03" db="EMBL/GenBank/DDBJ databases">
        <title>The genome assembly and annotation of the cricket Gryllus longicercus Weissman &amp; Gray.</title>
        <authorList>
            <person name="Szrajer S."/>
            <person name="Gray D."/>
            <person name="Ylla G."/>
        </authorList>
    </citation>
    <scope>NUCLEOTIDE SEQUENCE [LARGE SCALE GENOMIC DNA]</scope>
    <source>
        <strain evidence="3">DAG 2021-001</strain>
        <tissue evidence="3">Whole body minus gut</tissue>
    </source>
</reference>
<dbReference type="EMBL" id="JAZDUA010000506">
    <property type="protein sequence ID" value="KAK7791730.1"/>
    <property type="molecule type" value="Genomic_DNA"/>
</dbReference>
<keyword evidence="4" id="KW-1185">Reference proteome</keyword>
<accession>A0AAN9V8L1</accession>
<organism evidence="3 4">
    <name type="scientific">Gryllus longicercus</name>
    <dbReference type="NCBI Taxonomy" id="2509291"/>
    <lineage>
        <taxon>Eukaryota</taxon>
        <taxon>Metazoa</taxon>
        <taxon>Ecdysozoa</taxon>
        <taxon>Arthropoda</taxon>
        <taxon>Hexapoda</taxon>
        <taxon>Insecta</taxon>
        <taxon>Pterygota</taxon>
        <taxon>Neoptera</taxon>
        <taxon>Polyneoptera</taxon>
        <taxon>Orthoptera</taxon>
        <taxon>Ensifera</taxon>
        <taxon>Gryllidea</taxon>
        <taxon>Grylloidea</taxon>
        <taxon>Gryllidae</taxon>
        <taxon>Gryllinae</taxon>
        <taxon>Gryllus</taxon>
    </lineage>
</organism>
<comment type="caution">
    <text evidence="3">The sequence shown here is derived from an EMBL/GenBank/DDBJ whole genome shotgun (WGS) entry which is preliminary data.</text>
</comment>
<name>A0AAN9V8L1_9ORTH</name>
<gene>
    <name evidence="3" type="ORF">R5R35_004512</name>
</gene>
<evidence type="ECO:0000256" key="2">
    <source>
        <dbReference type="SAM" id="Phobius"/>
    </source>
</evidence>
<proteinExistence type="predicted"/>
<feature type="transmembrane region" description="Helical" evidence="2">
    <location>
        <begin position="161"/>
        <end position="184"/>
    </location>
</feature>
<keyword evidence="2" id="KW-1133">Transmembrane helix</keyword>
<dbReference type="Proteomes" id="UP001378592">
    <property type="component" value="Unassembled WGS sequence"/>
</dbReference>
<keyword evidence="2" id="KW-0472">Membrane</keyword>
<feature type="region of interest" description="Disordered" evidence="1">
    <location>
        <begin position="135"/>
        <end position="154"/>
    </location>
</feature>
<protein>
    <submittedName>
        <fullName evidence="3">Uncharacterized protein</fullName>
    </submittedName>
</protein>
<evidence type="ECO:0000313" key="3">
    <source>
        <dbReference type="EMBL" id="KAK7791730.1"/>
    </source>
</evidence>
<sequence length="195" mass="22857">MSLKWGVESVDRFKRTRKPSTNSPTACFYFHQLILWHNPTLSTAMKPWWKIPRNFLLTPQKELKYWFDIELENFSAKFAISSWKKVAFRESQSSPFHALARGTETNRLLILARVTKKFPAKRCLHKVLPQAVQMEAAQGRGRQRPTNDVERSAHRQPRTRTCVVLFIEFYLLFFTATLGIYFSVTYYTMNGMVLA</sequence>
<evidence type="ECO:0000313" key="4">
    <source>
        <dbReference type="Proteomes" id="UP001378592"/>
    </source>
</evidence>
<dbReference type="AlphaFoldDB" id="A0AAN9V8L1"/>